<name>A0A8H3AS09_9AGAM</name>
<evidence type="ECO:0000259" key="5">
    <source>
        <dbReference type="PROSITE" id="PS50865"/>
    </source>
</evidence>
<dbReference type="InterPro" id="IPR002893">
    <property type="entry name" value="Znf_MYND"/>
</dbReference>
<gene>
    <name evidence="6" type="ORF">RDB_LOCUS78676</name>
</gene>
<evidence type="ECO:0000256" key="3">
    <source>
        <dbReference type="ARBA" id="ARBA00022833"/>
    </source>
</evidence>
<feature type="domain" description="MYND-type" evidence="5">
    <location>
        <begin position="552"/>
        <end position="598"/>
    </location>
</feature>
<dbReference type="AlphaFoldDB" id="A0A8H3AS09"/>
<organism evidence="6 7">
    <name type="scientific">Rhizoctonia solani</name>
    <dbReference type="NCBI Taxonomy" id="456999"/>
    <lineage>
        <taxon>Eukaryota</taxon>
        <taxon>Fungi</taxon>
        <taxon>Dikarya</taxon>
        <taxon>Basidiomycota</taxon>
        <taxon>Agaricomycotina</taxon>
        <taxon>Agaricomycetes</taxon>
        <taxon>Cantharellales</taxon>
        <taxon>Ceratobasidiaceae</taxon>
        <taxon>Rhizoctonia</taxon>
    </lineage>
</organism>
<dbReference type="SUPFAM" id="SSF144232">
    <property type="entry name" value="HIT/MYND zinc finger-like"/>
    <property type="match status" value="1"/>
</dbReference>
<comment type="caution">
    <text evidence="6">The sequence shown here is derived from an EMBL/GenBank/DDBJ whole genome shotgun (WGS) entry which is preliminary data.</text>
</comment>
<evidence type="ECO:0000256" key="4">
    <source>
        <dbReference type="PROSITE-ProRule" id="PRU00134"/>
    </source>
</evidence>
<dbReference type="Gene3D" id="6.10.140.2220">
    <property type="match status" value="1"/>
</dbReference>
<dbReference type="PROSITE" id="PS50865">
    <property type="entry name" value="ZF_MYND_2"/>
    <property type="match status" value="1"/>
</dbReference>
<evidence type="ECO:0000256" key="2">
    <source>
        <dbReference type="ARBA" id="ARBA00022771"/>
    </source>
</evidence>
<proteinExistence type="predicted"/>
<reference evidence="6" key="1">
    <citation type="submission" date="2021-01" db="EMBL/GenBank/DDBJ databases">
        <authorList>
            <person name="Kaushik A."/>
        </authorList>
    </citation>
    <scope>NUCLEOTIDE SEQUENCE</scope>
    <source>
        <strain evidence="6">AG3-T5</strain>
    </source>
</reference>
<evidence type="ECO:0000313" key="6">
    <source>
        <dbReference type="EMBL" id="CAE6436112.1"/>
    </source>
</evidence>
<protein>
    <recommendedName>
        <fullName evidence="5">MYND-type domain-containing protein</fullName>
    </recommendedName>
</protein>
<evidence type="ECO:0000313" key="7">
    <source>
        <dbReference type="Proteomes" id="UP000663841"/>
    </source>
</evidence>
<sequence>METPDSSASSVCSSETGSWAQEYWGGKDLSNNVMEFGRRFYHHEGDWEPKPIKELAHCISLAQDHEVEEMTFTELEVLIRASRSWQLFDNLASDCPSLMRHTMDLLKSYCGDRNFVFEYYYGLLCIQLLSTTILAGIIQGSDGRESILAVIRAKCVGKIDIHRQLVVQSLGILSQSLTLNSKSEHKEEELRLCLNERYREGECVILPAFGGFYKEDAEYLLEGFWLDRTSFLQTSSALSWQGTPGWSALLAVIWYYVRHTDDSTSTLPLRRLRNLILRYVISAPQPENHFLDNIVGAIEKQIPSYTPGNEELPPESKYDAHFMGMVFLKYLGVPVGGNLRVASDLMVFPFGLVYHNTLTTLPDRAPLLLKAVVERVWNILEETESKLTLQERILHSFDYALDAITSMWVVLKLPGNWSDQTIEVTTVVWMELLRNVNILELIGRLCSILVITSNNSGSELLICPERLKDFLKHNRRLMTQLKRVIQTHALGDLEDLSHTWHKVLRHIELQLLRYPPGGPVQHRARLCRSVWLEVGEAFGFFIHAPHQLQCMNPRCHMPYPDDGAQHICTRCCWVHYCSRRCQSLHWDDDSIDGHRNVCLNLSTQE</sequence>
<keyword evidence="1" id="KW-0479">Metal-binding</keyword>
<dbReference type="GO" id="GO:0008270">
    <property type="term" value="F:zinc ion binding"/>
    <property type="evidence" value="ECO:0007669"/>
    <property type="project" value="UniProtKB-KW"/>
</dbReference>
<evidence type="ECO:0000256" key="1">
    <source>
        <dbReference type="ARBA" id="ARBA00022723"/>
    </source>
</evidence>
<accession>A0A8H3AS09</accession>
<keyword evidence="2 4" id="KW-0863">Zinc-finger</keyword>
<dbReference type="EMBL" id="CAJMWW010000087">
    <property type="protein sequence ID" value="CAE6436112.1"/>
    <property type="molecule type" value="Genomic_DNA"/>
</dbReference>
<keyword evidence="3" id="KW-0862">Zinc</keyword>
<dbReference type="Proteomes" id="UP000663841">
    <property type="component" value="Unassembled WGS sequence"/>
</dbReference>